<comment type="caution">
    <text evidence="2">The sequence shown here is derived from an EMBL/GenBank/DDBJ whole genome shotgun (WGS) entry which is preliminary data.</text>
</comment>
<accession>K7A8H3</accession>
<name>K7A8H3_9ALTE</name>
<protein>
    <recommendedName>
        <fullName evidence="1">Zorya protein ZorC EH domain-containing protein</fullName>
    </recommendedName>
</protein>
<dbReference type="Proteomes" id="UP000006322">
    <property type="component" value="Unassembled WGS sequence"/>
</dbReference>
<sequence>MTFFLSDSVYRNNILIMEQLTKEQKSIAKKAGTDNPKFEAAWSKLFNLLSRDCFDLFSIEDRFDVRALSIALTANSQLRSAIKINKTLLNKVSEVLPSGSNLFMESLFQYFLSNFNSINDPNEIGDWLCKERKRKGLFHSAEEKILCSEGPTFLAKQAIKLETNFEQQVKNWQLDLYASGDFVKQSQSIYFVEQLQNIPVNQPHDLLEEVSKKSVANSRYDASDLIGHVALRILIDRAPSQNVDESWQNAVIAIAGDPRVPKSHPRYSKWWSQLTKIQSKKVQGWLSKLDLKLFLEALEDYSKSSRDNDMMRMFPSRKHFLEGMHEAGTIVHTKLYLSKKADKYIRKNYKPEHIPDYSIVEDGDRSIIYAELTNGHMIEGSHNCQIWFYRNLHESAPVVKFGRQRERYRSLTVGLNETMYKYGCEAYDNFTHSPSNFSWQRRSIEVLQAIGVQIKASDVLSTSDYNKYKRFYGVG</sequence>
<dbReference type="OrthoDB" id="5431366at2"/>
<dbReference type="RefSeq" id="WP_007103534.1">
    <property type="nucleotide sequence ID" value="NZ_BAER01000023.1"/>
</dbReference>
<dbReference type="Pfam" id="PF15611">
    <property type="entry name" value="EH_Signature"/>
    <property type="match status" value="1"/>
</dbReference>
<keyword evidence="3" id="KW-1185">Reference proteome</keyword>
<reference evidence="3" key="1">
    <citation type="journal article" date="2014" name="Environ. Microbiol.">
        <title>Comparative genomics of the marine bacterial genus Glaciecola reveals the high degree of genomic diversity and genomic characteristic for cold adaptation.</title>
        <authorList>
            <person name="Qin Q.L."/>
            <person name="Xie B.B."/>
            <person name="Yu Y."/>
            <person name="Shu Y.L."/>
            <person name="Rong J.C."/>
            <person name="Zhang Y.J."/>
            <person name="Zhao D.L."/>
            <person name="Chen X.L."/>
            <person name="Zhang X.Y."/>
            <person name="Chen B."/>
            <person name="Zhou B.C."/>
            <person name="Zhang Y.Z."/>
        </authorList>
    </citation>
    <scope>NUCLEOTIDE SEQUENCE [LARGE SCALE GENOMIC DNA]</scope>
    <source>
        <strain evidence="3">LMG 21857</strain>
    </source>
</reference>
<dbReference type="AlphaFoldDB" id="K7A8H3"/>
<organism evidence="2 3">
    <name type="scientific">Paraglaciecola polaris LMG 21857</name>
    <dbReference type="NCBI Taxonomy" id="1129793"/>
    <lineage>
        <taxon>Bacteria</taxon>
        <taxon>Pseudomonadati</taxon>
        <taxon>Pseudomonadota</taxon>
        <taxon>Gammaproteobacteria</taxon>
        <taxon>Alteromonadales</taxon>
        <taxon>Alteromonadaceae</taxon>
        <taxon>Paraglaciecola</taxon>
    </lineage>
</organism>
<evidence type="ECO:0000313" key="2">
    <source>
        <dbReference type="EMBL" id="GAC31730.1"/>
    </source>
</evidence>
<dbReference type="InterPro" id="IPR028943">
    <property type="entry name" value="ZorC_EH_Signature_dom"/>
</dbReference>
<evidence type="ECO:0000313" key="3">
    <source>
        <dbReference type="Proteomes" id="UP000006322"/>
    </source>
</evidence>
<proteinExistence type="predicted"/>
<feature type="domain" description="Zorya protein ZorC EH" evidence="1">
    <location>
        <begin position="18"/>
        <end position="445"/>
    </location>
</feature>
<gene>
    <name evidence="2" type="ORF">GPLA_0814</name>
</gene>
<evidence type="ECO:0000259" key="1">
    <source>
        <dbReference type="Pfam" id="PF15611"/>
    </source>
</evidence>
<dbReference type="EMBL" id="BAER01000023">
    <property type="protein sequence ID" value="GAC31730.1"/>
    <property type="molecule type" value="Genomic_DNA"/>
</dbReference>
<dbReference type="STRING" id="1129793.GPLA_0814"/>